<keyword evidence="6" id="KW-0378">Hydrolase</keyword>
<proteinExistence type="inferred from homology"/>
<gene>
    <name evidence="6" type="ORF">E0486_06280</name>
</gene>
<comment type="caution">
    <text evidence="6">The sequence shown here is derived from an EMBL/GenBank/DDBJ whole genome shotgun (WGS) entry which is preliminary data.</text>
</comment>
<dbReference type="InterPro" id="IPR044946">
    <property type="entry name" value="Restrct_endonuc_typeI_TRD_sf"/>
</dbReference>
<dbReference type="Pfam" id="PF01420">
    <property type="entry name" value="Methylase_S"/>
    <property type="match status" value="2"/>
</dbReference>
<feature type="domain" description="Type I restriction modification DNA specificity" evidence="5">
    <location>
        <begin position="278"/>
        <end position="362"/>
    </location>
</feature>
<evidence type="ECO:0000259" key="5">
    <source>
        <dbReference type="Pfam" id="PF01420"/>
    </source>
</evidence>
<evidence type="ECO:0000313" key="6">
    <source>
        <dbReference type="EMBL" id="TCZ73277.1"/>
    </source>
</evidence>
<reference evidence="6 7" key="1">
    <citation type="submission" date="2019-03" db="EMBL/GenBank/DDBJ databases">
        <authorList>
            <person name="Kim M.K.M."/>
        </authorList>
    </citation>
    <scope>NUCLEOTIDE SEQUENCE [LARGE SCALE GENOMIC DNA]</scope>
    <source>
        <strain evidence="6 7">17J68-15</strain>
    </source>
</reference>
<dbReference type="InterPro" id="IPR000055">
    <property type="entry name" value="Restrct_endonuc_typeI_TRD"/>
</dbReference>
<dbReference type="EMBL" id="SKFH01000007">
    <property type="protein sequence ID" value="TCZ73277.1"/>
    <property type="molecule type" value="Genomic_DNA"/>
</dbReference>
<dbReference type="GO" id="GO:0004519">
    <property type="term" value="F:endonuclease activity"/>
    <property type="evidence" value="ECO:0007669"/>
    <property type="project" value="UniProtKB-KW"/>
</dbReference>
<dbReference type="RefSeq" id="WP_131851296.1">
    <property type="nucleotide sequence ID" value="NZ_SKFH01000007.1"/>
</dbReference>
<dbReference type="Proteomes" id="UP000295164">
    <property type="component" value="Unassembled WGS sequence"/>
</dbReference>
<sequence length="417" mass="46672">MGEWRETTLGEILGAKGYIRGPFGSSLKRNDMKSSGTPVYEQMHAIYGHRKFRFFVDDEKLGELSRFQVKPNDLIISCSGTVGRISTISNSDPKGIISQALLILRPDTSLVRPQFLKYFLTSELGQHHLLSASHGSVQPNISERKIVEKIPVDLPDPDTQDLIVEVLSSLDDKIEILQHQNKTLEQLAETLFRQWFVVNELDETLTTTLGEQTTILRGLSYKGAGLTEQSDLLAVPMINLNSVFEGGHFKESGTKYYNGDFKERHLIFPGDVFVTNTEQGHEHRLIGHAAIVPRSIGERAIFSQHVYRIVPKNNALTPAFLYHLFNHSPMRDQVIGATNGSTVNMLSLEGLERCTFSLPDGERLTHFNTISGDHQKKIEANNEQIKTLAGTRDLILPKLMSGEIRVVEAAEQILETA</sequence>
<comment type="similarity">
    <text evidence="1">Belongs to the type-I restriction system S methylase family.</text>
</comment>
<dbReference type="OrthoDB" id="9816225at2"/>
<dbReference type="AlphaFoldDB" id="A0A4R4E2Y7"/>
<keyword evidence="3" id="KW-0238">DNA-binding</keyword>
<keyword evidence="7" id="KW-1185">Reference proteome</keyword>
<evidence type="ECO:0000256" key="3">
    <source>
        <dbReference type="ARBA" id="ARBA00023125"/>
    </source>
</evidence>
<feature type="coiled-coil region" evidence="4">
    <location>
        <begin position="167"/>
        <end position="194"/>
    </location>
</feature>
<protein>
    <submittedName>
        <fullName evidence="6">Restriction endonuclease subunit S</fullName>
    </submittedName>
</protein>
<dbReference type="GO" id="GO:0009307">
    <property type="term" value="P:DNA restriction-modification system"/>
    <property type="evidence" value="ECO:0007669"/>
    <property type="project" value="UniProtKB-KW"/>
</dbReference>
<dbReference type="GO" id="GO:0003677">
    <property type="term" value="F:DNA binding"/>
    <property type="evidence" value="ECO:0007669"/>
    <property type="project" value="UniProtKB-KW"/>
</dbReference>
<keyword evidence="6" id="KW-0540">Nuclease</keyword>
<keyword evidence="2" id="KW-0680">Restriction system</keyword>
<feature type="domain" description="Type I restriction modification DNA specificity" evidence="5">
    <location>
        <begin position="3"/>
        <end position="186"/>
    </location>
</feature>
<dbReference type="InterPro" id="IPR052021">
    <property type="entry name" value="Type-I_RS_S_subunit"/>
</dbReference>
<keyword evidence="6" id="KW-0255">Endonuclease</keyword>
<keyword evidence="4" id="KW-0175">Coiled coil</keyword>
<dbReference type="SUPFAM" id="SSF116734">
    <property type="entry name" value="DNA methylase specificity domain"/>
    <property type="match status" value="2"/>
</dbReference>
<dbReference type="PANTHER" id="PTHR30408:SF12">
    <property type="entry name" value="TYPE I RESTRICTION ENZYME MJAVIII SPECIFICITY SUBUNIT"/>
    <property type="match status" value="1"/>
</dbReference>
<accession>A0A4R4E2Y7</accession>
<evidence type="ECO:0000256" key="2">
    <source>
        <dbReference type="ARBA" id="ARBA00022747"/>
    </source>
</evidence>
<name>A0A4R4E2Y7_9BACT</name>
<organism evidence="6 7">
    <name type="scientific">Flaviaesturariibacter aridisoli</name>
    <dbReference type="NCBI Taxonomy" id="2545761"/>
    <lineage>
        <taxon>Bacteria</taxon>
        <taxon>Pseudomonadati</taxon>
        <taxon>Bacteroidota</taxon>
        <taxon>Chitinophagia</taxon>
        <taxon>Chitinophagales</taxon>
        <taxon>Chitinophagaceae</taxon>
        <taxon>Flaviaestuariibacter</taxon>
    </lineage>
</organism>
<evidence type="ECO:0000256" key="4">
    <source>
        <dbReference type="SAM" id="Coils"/>
    </source>
</evidence>
<dbReference type="PANTHER" id="PTHR30408">
    <property type="entry name" value="TYPE-1 RESTRICTION ENZYME ECOKI SPECIFICITY PROTEIN"/>
    <property type="match status" value="1"/>
</dbReference>
<evidence type="ECO:0000256" key="1">
    <source>
        <dbReference type="ARBA" id="ARBA00010923"/>
    </source>
</evidence>
<dbReference type="Gene3D" id="3.90.220.20">
    <property type="entry name" value="DNA methylase specificity domains"/>
    <property type="match status" value="2"/>
</dbReference>
<evidence type="ECO:0000313" key="7">
    <source>
        <dbReference type="Proteomes" id="UP000295164"/>
    </source>
</evidence>